<dbReference type="SUPFAM" id="SSF47781">
    <property type="entry name" value="RuvA domain 2-like"/>
    <property type="match status" value="1"/>
</dbReference>
<dbReference type="RefSeq" id="WP_034770778.1">
    <property type="nucleotide sequence ID" value="NZ_CCRF01000061.1"/>
</dbReference>
<evidence type="ECO:0000313" key="2">
    <source>
        <dbReference type="Proteomes" id="UP000040576"/>
    </source>
</evidence>
<reference evidence="1 2" key="1">
    <citation type="submission" date="2014-07" db="EMBL/GenBank/DDBJ databases">
        <authorList>
            <person name="Wibberg Daniel"/>
        </authorList>
    </citation>
    <scope>NUCLEOTIDE SEQUENCE [LARGE SCALE GENOMIC DNA]</scope>
</reference>
<name>A0A090KTA6_9BACI</name>
<dbReference type="InterPro" id="IPR010994">
    <property type="entry name" value="RuvA_2-like"/>
</dbReference>
<dbReference type="AlphaFoldDB" id="A0A090KTA6"/>
<dbReference type="Pfam" id="PF14520">
    <property type="entry name" value="HHH_5"/>
    <property type="match status" value="1"/>
</dbReference>
<dbReference type="Gene3D" id="1.10.150.20">
    <property type="entry name" value="5' to 3' exonuclease, C-terminal subdomain"/>
    <property type="match status" value="1"/>
</dbReference>
<sequence length="389" mass="43307">MKRYFADMHIHIGRTETGRAVKITGSKTLTLSNILYVAKNLKGIDMVGVIDCHSPEVIEEMEALIEIGDLQPMEDGGLLFQGKTTLIPGSELEIYDLSCDGPIHVLCFLPSIEKLKDFSSWLTTQLKNIHLSSQRVYTQGRELQKKVKELGGLFIPAHVFTPFKSLFGKGVKQRLDQVFDPELIDAIELGLSSDTEMADHLSQLHRYSYVTNSDAHSLPKIAREYQALLLDHPSFSEFEKALTARDGRKILANYGLDPLLGKYHETTCAKCLTPVKPGIDQCPSCGSKNVTKGVADRIKELSDAESYPDRPPYIHQVPLEFLPGIGPKTLKKLLKKFGTEMVIIHDATLEELREILPEKTAQLILKAREGTLSLHAGGGGRYGKIKEEE</sequence>
<gene>
    <name evidence="1" type="primary">yqxK</name>
    <name evidence="1" type="ORF">BT1A1_2112</name>
</gene>
<dbReference type="CDD" id="cd19067">
    <property type="entry name" value="PfuEndoQ-like"/>
    <property type="match status" value="1"/>
</dbReference>
<dbReference type="SUPFAM" id="SSF89550">
    <property type="entry name" value="PHP domain-like"/>
    <property type="match status" value="1"/>
</dbReference>
<dbReference type="PANTHER" id="PTHR40084">
    <property type="entry name" value="PHOSPHOHYDROLASE, PHP FAMILY"/>
    <property type="match status" value="1"/>
</dbReference>
<dbReference type="Gene3D" id="3.20.20.140">
    <property type="entry name" value="Metal-dependent hydrolases"/>
    <property type="match status" value="1"/>
</dbReference>
<accession>A0A090KTA6</accession>
<dbReference type="EMBL" id="CCRF01000061">
    <property type="protein sequence ID" value="CEE01934.1"/>
    <property type="molecule type" value="Genomic_DNA"/>
</dbReference>
<protein>
    <recommendedName>
        <fullName evidence="3">TIGR00375 family protein</fullName>
    </recommendedName>
</protein>
<dbReference type="PANTHER" id="PTHR40084:SF1">
    <property type="entry name" value="PHOSPHOTRANSFERASE"/>
    <property type="match status" value="1"/>
</dbReference>
<evidence type="ECO:0008006" key="3">
    <source>
        <dbReference type="Google" id="ProtNLM"/>
    </source>
</evidence>
<organism evidence="1 2">
    <name type="scientific">Caldibacillus thermoamylovorans</name>
    <dbReference type="NCBI Taxonomy" id="35841"/>
    <lineage>
        <taxon>Bacteria</taxon>
        <taxon>Bacillati</taxon>
        <taxon>Bacillota</taxon>
        <taxon>Bacilli</taxon>
        <taxon>Bacillales</taxon>
        <taxon>Bacillaceae</taxon>
        <taxon>Caldibacillus</taxon>
    </lineage>
</organism>
<evidence type="ECO:0000313" key="1">
    <source>
        <dbReference type="EMBL" id="CEE01934.1"/>
    </source>
</evidence>
<keyword evidence="2" id="KW-1185">Reference proteome</keyword>
<dbReference type="InterPro" id="IPR016195">
    <property type="entry name" value="Pol/histidinol_Pase-like"/>
</dbReference>
<proteinExistence type="predicted"/>
<dbReference type="Proteomes" id="UP000040576">
    <property type="component" value="Unassembled WGS sequence"/>
</dbReference>